<feature type="compositionally biased region" description="Basic and acidic residues" evidence="1">
    <location>
        <begin position="91"/>
        <end position="101"/>
    </location>
</feature>
<evidence type="ECO:0000259" key="2">
    <source>
        <dbReference type="Pfam" id="PF06439"/>
    </source>
</evidence>
<evidence type="ECO:0000313" key="4">
    <source>
        <dbReference type="Proteomes" id="UP000320184"/>
    </source>
</evidence>
<reference evidence="3 4" key="1">
    <citation type="journal article" date="2019" name="Nat. Microbiol.">
        <title>Mediterranean grassland soil C-N compound turnover is dependent on rainfall and depth, and is mediated by genomically divergent microorganisms.</title>
        <authorList>
            <person name="Diamond S."/>
            <person name="Andeer P.F."/>
            <person name="Li Z."/>
            <person name="Crits-Christoph A."/>
            <person name="Burstein D."/>
            <person name="Anantharaman K."/>
            <person name="Lane K.R."/>
            <person name="Thomas B.C."/>
            <person name="Pan C."/>
            <person name="Northen T.R."/>
            <person name="Banfield J.F."/>
        </authorList>
    </citation>
    <scope>NUCLEOTIDE SEQUENCE [LARGE SCALE GENOMIC DNA]</scope>
    <source>
        <strain evidence="3">WS_3</strain>
    </source>
</reference>
<feature type="domain" description="3-keto-alpha-glucoside-1,2-lyase/3-keto-2-hydroxy-glucal hydratase" evidence="2">
    <location>
        <begin position="260"/>
        <end position="419"/>
    </location>
</feature>
<proteinExistence type="predicted"/>
<organism evidence="3 4">
    <name type="scientific">Eiseniibacteriota bacterium</name>
    <dbReference type="NCBI Taxonomy" id="2212470"/>
    <lineage>
        <taxon>Bacteria</taxon>
        <taxon>Candidatus Eiseniibacteriota</taxon>
    </lineage>
</organism>
<name>A0A538SFH7_UNCEI</name>
<dbReference type="AlphaFoldDB" id="A0A538SFH7"/>
<sequence length="423" mass="46120">MRSQRPTHLAPARSQPGVSRPGRGRGRDRARPRARAGRLPGVDRADERRLPAAERDRVRARLPGRREARDVRRRSAPPVRQRLSEGARVPARRDGWKEVARRPGRPLETPTPQPGAAARGPPVSPGLPPALRAPRMPRALRLSASHRMVMEEHGAMDRLELASHELLEAAPFSSGAAPADPRRLVTGSAARGLCVLATGVAFLASTPLALGAARSTAIRPAAKVSSARPRDPTRDALPPPGPRFRPPDQGVLFADDFSHGLQAWTPDRDGVWSIRAGMLRGDLPDVPQQRAFVYAGSQHWTDYAVDLDVCGIRGVDKGIAVRVQGESGVGVDLRGPGYHDVLLYQGKIPLGQHRIDNGNGMWHHLRVEARGPRYRVWVNGTLVLDRKDRRNAHPEGRIALAAYTGGVGQCTLYFDNVVVTSPR</sequence>
<dbReference type="Pfam" id="PF06439">
    <property type="entry name" value="3keto-disac_hyd"/>
    <property type="match status" value="1"/>
</dbReference>
<dbReference type="GO" id="GO:0016787">
    <property type="term" value="F:hydrolase activity"/>
    <property type="evidence" value="ECO:0007669"/>
    <property type="project" value="InterPro"/>
</dbReference>
<evidence type="ECO:0000256" key="1">
    <source>
        <dbReference type="SAM" id="MobiDB-lite"/>
    </source>
</evidence>
<feature type="region of interest" description="Disordered" evidence="1">
    <location>
        <begin position="219"/>
        <end position="249"/>
    </location>
</feature>
<feature type="region of interest" description="Disordered" evidence="1">
    <location>
        <begin position="1"/>
        <end position="133"/>
    </location>
</feature>
<dbReference type="EMBL" id="VBOT01000106">
    <property type="protein sequence ID" value="TMQ50107.1"/>
    <property type="molecule type" value="Genomic_DNA"/>
</dbReference>
<comment type="caution">
    <text evidence="3">The sequence shown here is derived from an EMBL/GenBank/DDBJ whole genome shotgun (WGS) entry which is preliminary data.</text>
</comment>
<dbReference type="Proteomes" id="UP000320184">
    <property type="component" value="Unassembled WGS sequence"/>
</dbReference>
<evidence type="ECO:0000313" key="3">
    <source>
        <dbReference type="EMBL" id="TMQ50107.1"/>
    </source>
</evidence>
<dbReference type="InterPro" id="IPR010496">
    <property type="entry name" value="AL/BT2_dom"/>
</dbReference>
<feature type="compositionally biased region" description="Basic and acidic residues" evidence="1">
    <location>
        <begin position="41"/>
        <end position="70"/>
    </location>
</feature>
<protein>
    <submittedName>
        <fullName evidence="3">DUF1080 domain-containing protein</fullName>
    </submittedName>
</protein>
<accession>A0A538SFH7</accession>
<gene>
    <name evidence="3" type="ORF">E6K73_08575</name>
</gene>
<dbReference type="Gene3D" id="2.60.120.560">
    <property type="entry name" value="Exo-inulinase, domain 1"/>
    <property type="match status" value="1"/>
</dbReference>